<evidence type="ECO:0000256" key="2">
    <source>
        <dbReference type="SAM" id="SignalP"/>
    </source>
</evidence>
<evidence type="ECO:0000256" key="1">
    <source>
        <dbReference type="PROSITE-ProRule" id="PRU00473"/>
    </source>
</evidence>
<dbReference type="Gene3D" id="3.30.1330.60">
    <property type="entry name" value="OmpA-like domain"/>
    <property type="match status" value="1"/>
</dbReference>
<dbReference type="InterPro" id="IPR050330">
    <property type="entry name" value="Bact_OuterMem_StrucFunc"/>
</dbReference>
<feature type="chain" id="PRO_5045204701" evidence="2">
    <location>
        <begin position="23"/>
        <end position="679"/>
    </location>
</feature>
<dbReference type="InterPro" id="IPR011659">
    <property type="entry name" value="WD40"/>
</dbReference>
<dbReference type="Gene3D" id="1.25.40.10">
    <property type="entry name" value="Tetratricopeptide repeat domain"/>
    <property type="match status" value="1"/>
</dbReference>
<gene>
    <name evidence="4" type="ORF">JIV24_03325</name>
</gene>
<dbReference type="InterPro" id="IPR006665">
    <property type="entry name" value="OmpA-like"/>
</dbReference>
<feature type="domain" description="OmpA-like" evidence="3">
    <location>
        <begin position="556"/>
        <end position="678"/>
    </location>
</feature>
<comment type="caution">
    <text evidence="4">The sequence shown here is derived from an EMBL/GenBank/DDBJ whole genome shotgun (WGS) entry which is preliminary data.</text>
</comment>
<dbReference type="Pfam" id="PF00691">
    <property type="entry name" value="OmpA"/>
    <property type="match status" value="1"/>
</dbReference>
<keyword evidence="5" id="KW-1185">Reference proteome</keyword>
<dbReference type="CDD" id="cd07185">
    <property type="entry name" value="OmpA_C-like"/>
    <property type="match status" value="1"/>
</dbReference>
<dbReference type="SUPFAM" id="SSF48452">
    <property type="entry name" value="TPR-like"/>
    <property type="match status" value="1"/>
</dbReference>
<reference evidence="4 5" key="1">
    <citation type="submission" date="2021-01" db="EMBL/GenBank/DDBJ databases">
        <title>Carboxyliciviraga sp.nov., isolated from coastal sediments.</title>
        <authorList>
            <person name="Lu D."/>
            <person name="Zhang T."/>
        </authorList>
    </citation>
    <scope>NUCLEOTIDE SEQUENCE [LARGE SCALE GENOMIC DNA]</scope>
    <source>
        <strain evidence="4 5">N1Y132</strain>
    </source>
</reference>
<proteinExistence type="predicted"/>
<dbReference type="InterPro" id="IPR011042">
    <property type="entry name" value="6-blade_b-propeller_TolB-like"/>
</dbReference>
<organism evidence="4 5">
    <name type="scientific">Carboxylicivirga marina</name>
    <dbReference type="NCBI Taxonomy" id="2800988"/>
    <lineage>
        <taxon>Bacteria</taxon>
        <taxon>Pseudomonadati</taxon>
        <taxon>Bacteroidota</taxon>
        <taxon>Bacteroidia</taxon>
        <taxon>Marinilabiliales</taxon>
        <taxon>Marinilabiliaceae</taxon>
        <taxon>Carboxylicivirga</taxon>
    </lineage>
</organism>
<evidence type="ECO:0000259" key="3">
    <source>
        <dbReference type="PROSITE" id="PS51123"/>
    </source>
</evidence>
<feature type="signal peptide" evidence="2">
    <location>
        <begin position="1"/>
        <end position="22"/>
    </location>
</feature>
<dbReference type="Proteomes" id="UP000605676">
    <property type="component" value="Unassembled WGS sequence"/>
</dbReference>
<dbReference type="PROSITE" id="PS51123">
    <property type="entry name" value="OMPA_2"/>
    <property type="match status" value="1"/>
</dbReference>
<dbReference type="SUPFAM" id="SSF82171">
    <property type="entry name" value="DPP6 N-terminal domain-like"/>
    <property type="match status" value="1"/>
</dbReference>
<dbReference type="SUPFAM" id="SSF103088">
    <property type="entry name" value="OmpA-like"/>
    <property type="match status" value="1"/>
</dbReference>
<dbReference type="PANTHER" id="PTHR30329:SF21">
    <property type="entry name" value="LIPOPROTEIN YIAD-RELATED"/>
    <property type="match status" value="1"/>
</dbReference>
<sequence length="679" mass="75367">MKPNSRISLLLFMLMAFASAFAQRSELKKAQEFLANEEYFMALEYYNQAEERGAVFNTQTKLEIARCYFGLKDIQAAFDSYAELEQQLTSIDVVNYAACWHMQGGFDVAIEWYEKAKKVQGVNPIDMNKLIKACEWAMENGRLDPAVVVNPEIQLVGDVSFGIQYYKDGVVYSAEKQGRSKEVDRSGKGFLNLAFAKVVNGEVQEGSTVFSKNLESDYHVGATAFTSDFKRIYYTKVVRIKGGASRIKIFVSDYDGSEWVNERELAINSNDFDVAYPAVSPDNMYLYYTSNQGGSGSQGGKDLYRALIKSSGDVGRGENLGPNINTFGDEEWPYIDKEGNLIFASDGHLGFGGLDIFKADKAGDSFTGVVNLRQPINSGKDDFGYVLDPSDNTRGYLSSNRLGSGRDDAIFTIAPPVIQKEEEDAPPIFGLDEVPVVDMQNEVPVDTTPKVVVPAVDISMFPASLETKITSTFNGGVIPGVSVVIRDANNGTMVASGETGDNGKVSIVIPDEYKNEEQEFEIVFSKGSEFNSKRMIVNIMELEDINNNGLTLTPNFDDTVLDDIGTMIVPYEGNKITKEGLAVLDELAVYLLQNPNIVVKLNGHTEAKGNRYNNLNVSQDMADKAEQIMITKGINDDQMIPRGYGERYLKNKCKRGVYCSDSEHLINRRIEIVVWRILE</sequence>
<name>A0ABS1HFE2_9BACT</name>
<accession>A0ABS1HFE2</accession>
<dbReference type="PANTHER" id="PTHR30329">
    <property type="entry name" value="STATOR ELEMENT OF FLAGELLAR MOTOR COMPLEX"/>
    <property type="match status" value="1"/>
</dbReference>
<dbReference type="RefSeq" id="WP_200463586.1">
    <property type="nucleotide sequence ID" value="NZ_JAENRR010000005.1"/>
</dbReference>
<dbReference type="InterPro" id="IPR011990">
    <property type="entry name" value="TPR-like_helical_dom_sf"/>
</dbReference>
<evidence type="ECO:0000313" key="4">
    <source>
        <dbReference type="EMBL" id="MBK3516357.1"/>
    </source>
</evidence>
<keyword evidence="1" id="KW-0472">Membrane</keyword>
<dbReference type="EMBL" id="JAENRR010000005">
    <property type="protein sequence ID" value="MBK3516357.1"/>
    <property type="molecule type" value="Genomic_DNA"/>
</dbReference>
<dbReference type="Gene3D" id="2.120.10.30">
    <property type="entry name" value="TolB, C-terminal domain"/>
    <property type="match status" value="1"/>
</dbReference>
<protein>
    <submittedName>
        <fullName evidence="4">PD40 domain-containing protein</fullName>
    </submittedName>
</protein>
<evidence type="ECO:0000313" key="5">
    <source>
        <dbReference type="Proteomes" id="UP000605676"/>
    </source>
</evidence>
<dbReference type="InterPro" id="IPR036737">
    <property type="entry name" value="OmpA-like_sf"/>
</dbReference>
<dbReference type="Pfam" id="PF07676">
    <property type="entry name" value="PD40"/>
    <property type="match status" value="2"/>
</dbReference>
<keyword evidence="2" id="KW-0732">Signal</keyword>